<sequence>MSFQKILQNLPSVAKPSKTLSFKQKLKWTALPLISFFILGEVALFGLEAGAAGGDIFGSLRAILATSFGTVLTLGIGPLVMGSIILQLLNGAGVFKFDMSTPEGKATYQGAQKVLALAFTIFEAAVLVISGQIASSAILAASKGLLFANSIVIAQIILGGIIIIYLDEVVSKWGFSSGISLFIAGGVSLEIITRSLDPFRLGPGQPINGAIPAFISSLVEGSIQFIRVHPNDMLALFATIIVFVVTMYAQTLKVEIPISYGRIRGFARRYPLPLVYASNMPVIFIAALIANLNFWVAMLNKAGINFFGYFDPAGGSHGFIFYISPYTSFAKDLIQRNVGSLDLLHAFTYFLVVVLGSIMFSKLWVGISGTNSKALAEKLVKSGMQIPGFRTDARIIEKVLDRYIPSLTILGGAFVGALAAIAEFSGALGGGTGVLLTVGIIYQLYQEIASEQLMEMHPAIRGFLGEGGLI</sequence>
<comment type="similarity">
    <text evidence="2 9">Belongs to the SecY/SEC61-alpha family.</text>
</comment>
<evidence type="ECO:0000256" key="10">
    <source>
        <dbReference type="SAM" id="Phobius"/>
    </source>
</evidence>
<dbReference type="Gene3D" id="1.10.3370.10">
    <property type="entry name" value="SecY subunit domain"/>
    <property type="match status" value="1"/>
</dbReference>
<evidence type="ECO:0000256" key="2">
    <source>
        <dbReference type="ARBA" id="ARBA00005751"/>
    </source>
</evidence>
<keyword evidence="3" id="KW-0813">Transport</keyword>
<comment type="caution">
    <text evidence="12">The sequence shown here is derived from an EMBL/GenBank/DDBJ whole genome shotgun (WGS) entry which is preliminary data.</text>
</comment>
<dbReference type="AlphaFoldDB" id="A0A832V440"/>
<organism evidence="12 13">
    <name type="scientific">Candidatus Undinarchaeum marinum</name>
    <dbReference type="NCBI Taxonomy" id="2756141"/>
    <lineage>
        <taxon>Archaea</taxon>
        <taxon>Candidatus Undinarchaeota</taxon>
        <taxon>Candidatus Undinarchaeia</taxon>
        <taxon>Candidatus Undinarchaeales</taxon>
        <taxon>Candidatus Undinarchaeaceae</taxon>
        <taxon>Candidatus Undinarchaeum</taxon>
    </lineage>
</organism>
<dbReference type="NCBIfam" id="NF006341">
    <property type="entry name" value="PRK08568.1-5"/>
    <property type="match status" value="1"/>
</dbReference>
<keyword evidence="5" id="KW-0653">Protein transport</keyword>
<evidence type="ECO:0000256" key="6">
    <source>
        <dbReference type="ARBA" id="ARBA00022989"/>
    </source>
</evidence>
<evidence type="ECO:0000256" key="4">
    <source>
        <dbReference type="ARBA" id="ARBA00022692"/>
    </source>
</evidence>
<dbReference type="InterPro" id="IPR019561">
    <property type="entry name" value="Translocon_Sec61/SecY_plug_dom"/>
</dbReference>
<feature type="transmembrane region" description="Helical" evidence="10">
    <location>
        <begin position="273"/>
        <end position="296"/>
    </location>
</feature>
<gene>
    <name evidence="12" type="primary">secY</name>
    <name evidence="12" type="ORF">H1011_02575</name>
</gene>
<dbReference type="PANTHER" id="PTHR10906">
    <property type="entry name" value="SECY/SEC61-ALPHA FAMILY MEMBER"/>
    <property type="match status" value="1"/>
</dbReference>
<accession>A0A832V440</accession>
<comment type="subcellular location">
    <subcellularLocation>
        <location evidence="1">Endomembrane system</location>
        <topology evidence="1">Multi-pass membrane protein</topology>
    </subcellularLocation>
</comment>
<dbReference type="PIRSF" id="PIRSF004557">
    <property type="entry name" value="SecY"/>
    <property type="match status" value="1"/>
</dbReference>
<dbReference type="PROSITE" id="PS00756">
    <property type="entry name" value="SECY_2"/>
    <property type="match status" value="1"/>
</dbReference>
<evidence type="ECO:0000256" key="9">
    <source>
        <dbReference type="RuleBase" id="RU004349"/>
    </source>
</evidence>
<evidence type="ECO:0000256" key="7">
    <source>
        <dbReference type="ARBA" id="ARBA00023010"/>
    </source>
</evidence>
<dbReference type="GO" id="GO:0012505">
    <property type="term" value="C:endomembrane system"/>
    <property type="evidence" value="ECO:0007669"/>
    <property type="project" value="UniProtKB-SubCell"/>
</dbReference>
<dbReference type="InterPro" id="IPR030659">
    <property type="entry name" value="SecY_CS"/>
</dbReference>
<evidence type="ECO:0000256" key="8">
    <source>
        <dbReference type="ARBA" id="ARBA00023136"/>
    </source>
</evidence>
<feature type="transmembrane region" description="Helical" evidence="10">
    <location>
        <begin position="403"/>
        <end position="421"/>
    </location>
</feature>
<feature type="transmembrane region" description="Helical" evidence="10">
    <location>
        <begin position="146"/>
        <end position="166"/>
    </location>
</feature>
<dbReference type="PRINTS" id="PR00303">
    <property type="entry name" value="SECYTRNLCASE"/>
</dbReference>
<evidence type="ECO:0000256" key="3">
    <source>
        <dbReference type="ARBA" id="ARBA00022448"/>
    </source>
</evidence>
<proteinExistence type="inferred from homology"/>
<evidence type="ECO:0000256" key="1">
    <source>
        <dbReference type="ARBA" id="ARBA00004127"/>
    </source>
</evidence>
<keyword evidence="4 10" id="KW-0812">Transmembrane</keyword>
<protein>
    <submittedName>
        <fullName evidence="12">Preprotein translocase subunit SecY</fullName>
    </submittedName>
</protein>
<feature type="transmembrane region" description="Helical" evidence="10">
    <location>
        <begin position="346"/>
        <end position="365"/>
    </location>
</feature>
<name>A0A832V440_9ARCH</name>
<feature type="transmembrane region" description="Helical" evidence="10">
    <location>
        <begin position="67"/>
        <end position="93"/>
    </location>
</feature>
<feature type="transmembrane region" description="Helical" evidence="10">
    <location>
        <begin position="233"/>
        <end position="252"/>
    </location>
</feature>
<dbReference type="GO" id="GO:0015031">
    <property type="term" value="P:protein transport"/>
    <property type="evidence" value="ECO:0007669"/>
    <property type="project" value="UniProtKB-KW"/>
</dbReference>
<feature type="transmembrane region" description="Helical" evidence="10">
    <location>
        <begin position="28"/>
        <end position="47"/>
    </location>
</feature>
<dbReference type="NCBIfam" id="TIGR00967">
    <property type="entry name" value="3a0501s007"/>
    <property type="match status" value="1"/>
</dbReference>
<keyword evidence="8 10" id="KW-0472">Membrane</keyword>
<dbReference type="GO" id="GO:0016020">
    <property type="term" value="C:membrane"/>
    <property type="evidence" value="ECO:0007669"/>
    <property type="project" value="InterPro"/>
</dbReference>
<dbReference type="Proteomes" id="UP000604391">
    <property type="component" value="Unassembled WGS sequence"/>
</dbReference>
<evidence type="ECO:0000256" key="5">
    <source>
        <dbReference type="ARBA" id="ARBA00022927"/>
    </source>
</evidence>
<dbReference type="Pfam" id="PF00344">
    <property type="entry name" value="SecY"/>
    <property type="match status" value="1"/>
</dbReference>
<feature type="transmembrane region" description="Helical" evidence="10">
    <location>
        <begin position="173"/>
        <end position="192"/>
    </location>
</feature>
<dbReference type="SUPFAM" id="SSF103491">
    <property type="entry name" value="Preprotein translocase SecY subunit"/>
    <property type="match status" value="1"/>
</dbReference>
<feature type="transmembrane region" description="Helical" evidence="10">
    <location>
        <begin position="114"/>
        <end position="140"/>
    </location>
</feature>
<feature type="transmembrane region" description="Helical" evidence="10">
    <location>
        <begin position="427"/>
        <end position="445"/>
    </location>
</feature>
<reference evidence="12 13" key="1">
    <citation type="journal article" name="Nat. Commun.">
        <title>Undinarchaeota illuminate DPANN phylogeny and the impact of gene transfer on archaeal evolution.</title>
        <authorList>
            <person name="Dombrowski N."/>
            <person name="Williams T.A."/>
            <person name="Sun J."/>
            <person name="Woodcroft B.J."/>
            <person name="Lee J.H."/>
            <person name="Minh B.Q."/>
            <person name="Rinke C."/>
            <person name="Spang A."/>
        </authorList>
    </citation>
    <scope>NUCLEOTIDE SEQUENCE [LARGE SCALE GENOMIC DNA]</scope>
    <source>
        <strain evidence="12">MAG_bin17</strain>
    </source>
</reference>
<keyword evidence="7" id="KW-0811">Translocation</keyword>
<evidence type="ECO:0000313" key="13">
    <source>
        <dbReference type="Proteomes" id="UP000604391"/>
    </source>
</evidence>
<keyword evidence="6 10" id="KW-1133">Transmembrane helix</keyword>
<keyword evidence="13" id="KW-1185">Reference proteome</keyword>
<dbReference type="InterPro" id="IPR002208">
    <property type="entry name" value="SecY/SEC61-alpha"/>
</dbReference>
<evidence type="ECO:0000259" key="11">
    <source>
        <dbReference type="Pfam" id="PF10559"/>
    </source>
</evidence>
<dbReference type="Pfam" id="PF10559">
    <property type="entry name" value="Plug_translocon"/>
    <property type="match status" value="1"/>
</dbReference>
<dbReference type="InterPro" id="IPR023201">
    <property type="entry name" value="SecY_dom_sf"/>
</dbReference>
<feature type="domain" description="Translocon Sec61/SecY plug" evidence="11">
    <location>
        <begin position="36"/>
        <end position="69"/>
    </location>
</feature>
<dbReference type="EMBL" id="DVAD01000014">
    <property type="protein sequence ID" value="HIJ99684.1"/>
    <property type="molecule type" value="Genomic_DNA"/>
</dbReference>
<evidence type="ECO:0000313" key="12">
    <source>
        <dbReference type="EMBL" id="HIJ99684.1"/>
    </source>
</evidence>